<accession>A0ABQ5BL71</accession>
<protein>
    <submittedName>
        <fullName evidence="3">Uncharacterized protein</fullName>
    </submittedName>
</protein>
<reference evidence="3" key="1">
    <citation type="journal article" date="2022" name="Int. J. Mol. Sci.">
        <title>Draft Genome of Tanacetum Coccineum: Genomic Comparison of Closely Related Tanacetum-Family Plants.</title>
        <authorList>
            <person name="Yamashiro T."/>
            <person name="Shiraishi A."/>
            <person name="Nakayama K."/>
            <person name="Satake H."/>
        </authorList>
    </citation>
    <scope>NUCLEOTIDE SEQUENCE</scope>
</reference>
<feature type="transmembrane region" description="Helical" evidence="2">
    <location>
        <begin position="47"/>
        <end position="67"/>
    </location>
</feature>
<comment type="caution">
    <text evidence="3">The sequence shown here is derived from an EMBL/GenBank/DDBJ whole genome shotgun (WGS) entry which is preliminary data.</text>
</comment>
<dbReference type="Proteomes" id="UP001151760">
    <property type="component" value="Unassembled WGS sequence"/>
</dbReference>
<keyword evidence="2" id="KW-0472">Membrane</keyword>
<feature type="compositionally biased region" description="Polar residues" evidence="1">
    <location>
        <begin position="208"/>
        <end position="218"/>
    </location>
</feature>
<evidence type="ECO:0000313" key="4">
    <source>
        <dbReference type="Proteomes" id="UP001151760"/>
    </source>
</evidence>
<reference evidence="3" key="2">
    <citation type="submission" date="2022-01" db="EMBL/GenBank/DDBJ databases">
        <authorList>
            <person name="Yamashiro T."/>
            <person name="Shiraishi A."/>
            <person name="Satake H."/>
            <person name="Nakayama K."/>
        </authorList>
    </citation>
    <scope>NUCLEOTIDE SEQUENCE</scope>
</reference>
<feature type="region of interest" description="Disordered" evidence="1">
    <location>
        <begin position="186"/>
        <end position="225"/>
    </location>
</feature>
<keyword evidence="2" id="KW-0812">Transmembrane</keyword>
<name>A0ABQ5BL71_9ASTR</name>
<feature type="compositionally biased region" description="Basic and acidic residues" evidence="1">
    <location>
        <begin position="196"/>
        <end position="207"/>
    </location>
</feature>
<organism evidence="3 4">
    <name type="scientific">Tanacetum coccineum</name>
    <dbReference type="NCBI Taxonomy" id="301880"/>
    <lineage>
        <taxon>Eukaryota</taxon>
        <taxon>Viridiplantae</taxon>
        <taxon>Streptophyta</taxon>
        <taxon>Embryophyta</taxon>
        <taxon>Tracheophyta</taxon>
        <taxon>Spermatophyta</taxon>
        <taxon>Magnoliopsida</taxon>
        <taxon>eudicotyledons</taxon>
        <taxon>Gunneridae</taxon>
        <taxon>Pentapetalae</taxon>
        <taxon>asterids</taxon>
        <taxon>campanulids</taxon>
        <taxon>Asterales</taxon>
        <taxon>Asteraceae</taxon>
        <taxon>Asteroideae</taxon>
        <taxon>Anthemideae</taxon>
        <taxon>Anthemidinae</taxon>
        <taxon>Tanacetum</taxon>
    </lineage>
</organism>
<evidence type="ECO:0000256" key="1">
    <source>
        <dbReference type="SAM" id="MobiDB-lite"/>
    </source>
</evidence>
<gene>
    <name evidence="3" type="ORF">Tco_0874281</name>
</gene>
<evidence type="ECO:0000313" key="3">
    <source>
        <dbReference type="EMBL" id="GJT15575.1"/>
    </source>
</evidence>
<feature type="transmembrane region" description="Helical" evidence="2">
    <location>
        <begin position="87"/>
        <end position="106"/>
    </location>
</feature>
<proteinExistence type="predicted"/>
<dbReference type="EMBL" id="BQNB010013407">
    <property type="protein sequence ID" value="GJT15575.1"/>
    <property type="molecule type" value="Genomic_DNA"/>
</dbReference>
<keyword evidence="4" id="KW-1185">Reference proteome</keyword>
<keyword evidence="2" id="KW-1133">Transmembrane helix</keyword>
<evidence type="ECO:0000256" key="2">
    <source>
        <dbReference type="SAM" id="Phobius"/>
    </source>
</evidence>
<sequence length="225" mass="25092">MNSCGALYTYSLYDKQVNEAGAWANEMVHQAIFSLHSLNRNIATLQIGLITSHLTMTALSIPYWSFVTSGLLSLEPFPSARSPNEEGVSGLWTKTLIPLFVLLLLLGREEDKKRTSTQYIGILKHHHECYCASACGAVRHHPVVPACQLSYPHQATYLMSSFPTGRRFPFPQINEEGRSHLILPENRKRSAMPGRGDGKRNGSEERNWGSSGCFTPNPTRFRDGA</sequence>